<evidence type="ECO:0000313" key="2">
    <source>
        <dbReference type="Proteomes" id="UP000070444"/>
    </source>
</evidence>
<accession>A0A137P114</accession>
<name>A0A137P114_CONC2</name>
<dbReference type="Proteomes" id="UP000070444">
    <property type="component" value="Unassembled WGS sequence"/>
</dbReference>
<protein>
    <submittedName>
        <fullName evidence="1">Uncharacterized protein</fullName>
    </submittedName>
</protein>
<organism evidence="1 2">
    <name type="scientific">Conidiobolus coronatus (strain ATCC 28846 / CBS 209.66 / NRRL 28638)</name>
    <name type="common">Delacroixia coronata</name>
    <dbReference type="NCBI Taxonomy" id="796925"/>
    <lineage>
        <taxon>Eukaryota</taxon>
        <taxon>Fungi</taxon>
        <taxon>Fungi incertae sedis</taxon>
        <taxon>Zoopagomycota</taxon>
        <taxon>Entomophthoromycotina</taxon>
        <taxon>Entomophthoromycetes</taxon>
        <taxon>Entomophthorales</taxon>
        <taxon>Ancylistaceae</taxon>
        <taxon>Conidiobolus</taxon>
    </lineage>
</organism>
<keyword evidence="2" id="KW-1185">Reference proteome</keyword>
<reference evidence="1 2" key="1">
    <citation type="journal article" date="2015" name="Genome Biol. Evol.">
        <title>Phylogenomic analyses indicate that early fungi evolved digesting cell walls of algal ancestors of land plants.</title>
        <authorList>
            <person name="Chang Y."/>
            <person name="Wang S."/>
            <person name="Sekimoto S."/>
            <person name="Aerts A.L."/>
            <person name="Choi C."/>
            <person name="Clum A."/>
            <person name="LaButti K.M."/>
            <person name="Lindquist E.A."/>
            <person name="Yee Ngan C."/>
            <person name="Ohm R.A."/>
            <person name="Salamov A.A."/>
            <person name="Grigoriev I.V."/>
            <person name="Spatafora J.W."/>
            <person name="Berbee M.L."/>
        </authorList>
    </citation>
    <scope>NUCLEOTIDE SEQUENCE [LARGE SCALE GENOMIC DNA]</scope>
    <source>
        <strain evidence="1 2">NRRL 28638</strain>
    </source>
</reference>
<gene>
    <name evidence="1" type="ORF">CONCODRAFT_9160</name>
</gene>
<dbReference type="EMBL" id="KQ964570">
    <property type="protein sequence ID" value="KXN68564.1"/>
    <property type="molecule type" value="Genomic_DNA"/>
</dbReference>
<proteinExistence type="predicted"/>
<dbReference type="AlphaFoldDB" id="A0A137P114"/>
<sequence length="236" mass="27243">MSFPMVPKYARRLGKAILQANYKVTLDKDCDLQTIRRVYSDIMNAKNKRVLCMSYSSDAMSVEEPGGYTGEFNKLLDPIEVFVESLNSFYLATNKNFVKLETEYISKLVEANTEQSTVGFLNKVNKLNKRAFKGEKDPKLDRIFTKDESKTEAWAYRRLKRYYQMIYKCLLAQEGIDKEVIKVAKLPEILKNVSIRGASTRKKTAVEWFAVQALNNSEITIQPNCREVIYRKSLLS</sequence>
<evidence type="ECO:0000313" key="1">
    <source>
        <dbReference type="EMBL" id="KXN68564.1"/>
    </source>
</evidence>